<keyword evidence="2" id="KW-1185">Reference proteome</keyword>
<dbReference type="PANTHER" id="PTHR34407:SF1">
    <property type="entry name" value="SGNH HYDROLASE-TYPE ESTERASE DOMAIN-CONTAINING PROTEIN"/>
    <property type="match status" value="1"/>
</dbReference>
<dbReference type="SUPFAM" id="SSF52266">
    <property type="entry name" value="SGNH hydrolase"/>
    <property type="match status" value="1"/>
</dbReference>
<dbReference type="AlphaFoldDB" id="A0AAD2G205"/>
<name>A0AAD2G205_9STRA</name>
<dbReference type="InterPro" id="IPR036514">
    <property type="entry name" value="SGNH_hydro_sf"/>
</dbReference>
<gene>
    <name evidence="1" type="ORF">CYCCA115_LOCUS18252</name>
</gene>
<sequence>MAPNQSQERKAAAAAIFLLLFLAIRKSITALTMLHGSSSSLSSLAFSVAHEHHPNERIKNADDMRIWEIIWRDATIPSIKTTDVPMKERERTWKQLSDQTPIVSMKHVQDLFAAFPIPRDAIQHYNQDAFHGLISSLIQAQRDGRNFTIVANGGSATAGGGNPSTPEEHRYYPSFSRYLNALLVPAHFVKDGGKPPTVQWVNQGHGFRTSLHTAIFFDSFIPSDTDLLIWEFSINDPSIGLRDQDLILRSARDSLLSWLYQVKRMKNPPKVILIYKWDPPFHRDNATQKIVSRAFDAHGTMARQFPFVIGHIHLADYIGELQIPNCEKWNQCPILSDHCHISKIGHMATAFLLLNFLNPNKASEFLSPTADVTIDDANYEWSCGVETEAKRILKEVTTTPSKEWRPPIGTWTADLPLHTHGRLVEGPRMGNPHLIGAEDPMRIDRQQAISIYMCDNDNEKGSFSVVVTPPLEPLRNARVVLFTFRNQDLMDSDSFQVRLNGSTEKAKGELVPVRVKRNLDIQEEWRCHFSCPWSYSADVYVYVFHEPQATVHSMELCTPTIPIPKPKVQSVVFW</sequence>
<protein>
    <submittedName>
        <fullName evidence="1">Uncharacterized protein</fullName>
    </submittedName>
</protein>
<organism evidence="1 2">
    <name type="scientific">Cylindrotheca closterium</name>
    <dbReference type="NCBI Taxonomy" id="2856"/>
    <lineage>
        <taxon>Eukaryota</taxon>
        <taxon>Sar</taxon>
        <taxon>Stramenopiles</taxon>
        <taxon>Ochrophyta</taxon>
        <taxon>Bacillariophyta</taxon>
        <taxon>Bacillariophyceae</taxon>
        <taxon>Bacillariophycidae</taxon>
        <taxon>Bacillariales</taxon>
        <taxon>Bacillariaceae</taxon>
        <taxon>Cylindrotheca</taxon>
    </lineage>
</organism>
<dbReference type="Gene3D" id="3.40.50.1110">
    <property type="entry name" value="SGNH hydrolase"/>
    <property type="match status" value="1"/>
</dbReference>
<dbReference type="PANTHER" id="PTHR34407">
    <property type="entry name" value="EXPRESSED PROTEIN"/>
    <property type="match status" value="1"/>
</dbReference>
<evidence type="ECO:0000313" key="1">
    <source>
        <dbReference type="EMBL" id="CAJ1959833.1"/>
    </source>
</evidence>
<evidence type="ECO:0000313" key="2">
    <source>
        <dbReference type="Proteomes" id="UP001295423"/>
    </source>
</evidence>
<reference evidence="1" key="1">
    <citation type="submission" date="2023-08" db="EMBL/GenBank/DDBJ databases">
        <authorList>
            <person name="Audoor S."/>
            <person name="Bilcke G."/>
        </authorList>
    </citation>
    <scope>NUCLEOTIDE SEQUENCE</scope>
</reference>
<dbReference type="EMBL" id="CAKOGP040002025">
    <property type="protein sequence ID" value="CAJ1959833.1"/>
    <property type="molecule type" value="Genomic_DNA"/>
</dbReference>
<proteinExistence type="predicted"/>
<comment type="caution">
    <text evidence="1">The sequence shown here is derived from an EMBL/GenBank/DDBJ whole genome shotgun (WGS) entry which is preliminary data.</text>
</comment>
<accession>A0AAD2G205</accession>
<dbReference type="Proteomes" id="UP001295423">
    <property type="component" value="Unassembled WGS sequence"/>
</dbReference>
<dbReference type="CDD" id="cd00229">
    <property type="entry name" value="SGNH_hydrolase"/>
    <property type="match status" value="1"/>
</dbReference>